<gene>
    <name evidence="2" type="ORF">Ae201684_007892</name>
</gene>
<proteinExistence type="predicted"/>
<protein>
    <submittedName>
        <fullName evidence="2">Uncharacterized protein</fullName>
    </submittedName>
</protein>
<evidence type="ECO:0000256" key="1">
    <source>
        <dbReference type="SAM" id="SignalP"/>
    </source>
</evidence>
<feature type="signal peptide" evidence="1">
    <location>
        <begin position="1"/>
        <end position="18"/>
    </location>
</feature>
<dbReference type="Proteomes" id="UP000481153">
    <property type="component" value="Unassembled WGS sequence"/>
</dbReference>
<sequence>MELRHASFNHVLLEFVLALPLTVKRMEREGTRPITMRFNFVRKIGGWMGFHVPLPVLRSSLDTVVASRLPKSNRPSQTQIRCVVQYGEGQHVLCVSFWLAQRRVPLVSRQCGVAPRPLGLMWPFASLIALISSTQGDSLELFKHLRRA</sequence>
<keyword evidence="3" id="KW-1185">Reference proteome</keyword>
<name>A0A6G0X7F4_9STRA</name>
<keyword evidence="1" id="KW-0732">Signal</keyword>
<organism evidence="2 3">
    <name type="scientific">Aphanomyces euteiches</name>
    <dbReference type="NCBI Taxonomy" id="100861"/>
    <lineage>
        <taxon>Eukaryota</taxon>
        <taxon>Sar</taxon>
        <taxon>Stramenopiles</taxon>
        <taxon>Oomycota</taxon>
        <taxon>Saprolegniomycetes</taxon>
        <taxon>Saprolegniales</taxon>
        <taxon>Verrucalvaceae</taxon>
        <taxon>Aphanomyces</taxon>
    </lineage>
</organism>
<evidence type="ECO:0000313" key="2">
    <source>
        <dbReference type="EMBL" id="KAF0735890.1"/>
    </source>
</evidence>
<dbReference type="EMBL" id="VJMJ01000093">
    <property type="protein sequence ID" value="KAF0735890.1"/>
    <property type="molecule type" value="Genomic_DNA"/>
</dbReference>
<reference evidence="2 3" key="1">
    <citation type="submission" date="2019-07" db="EMBL/GenBank/DDBJ databases">
        <title>Genomics analysis of Aphanomyces spp. identifies a new class of oomycete effector associated with host adaptation.</title>
        <authorList>
            <person name="Gaulin E."/>
        </authorList>
    </citation>
    <scope>NUCLEOTIDE SEQUENCE [LARGE SCALE GENOMIC DNA]</scope>
    <source>
        <strain evidence="2 3">ATCC 201684</strain>
    </source>
</reference>
<accession>A0A6G0X7F4</accession>
<dbReference type="AlphaFoldDB" id="A0A6G0X7F4"/>
<comment type="caution">
    <text evidence="2">The sequence shown here is derived from an EMBL/GenBank/DDBJ whole genome shotgun (WGS) entry which is preliminary data.</text>
</comment>
<evidence type="ECO:0000313" key="3">
    <source>
        <dbReference type="Proteomes" id="UP000481153"/>
    </source>
</evidence>
<feature type="chain" id="PRO_5026124498" evidence="1">
    <location>
        <begin position="19"/>
        <end position="148"/>
    </location>
</feature>